<dbReference type="InterPro" id="IPR016193">
    <property type="entry name" value="Cytidine_deaminase-like"/>
</dbReference>
<accession>A0A9N8D057</accession>
<sequence>MCSGAMVWSQSGRMVYCLSHDELAEIAGFNIMLCSGEIFAKSPFKPEVTHGVLKEKTMLIYTQYFQPTT</sequence>
<comment type="caution">
    <text evidence="1">The sequence shown here is derived from an EMBL/GenBank/DDBJ whole genome shotgun (WGS) entry which is preliminary data.</text>
</comment>
<organism evidence="1 2">
    <name type="scientific">Providencia rettgeri</name>
    <dbReference type="NCBI Taxonomy" id="587"/>
    <lineage>
        <taxon>Bacteria</taxon>
        <taxon>Pseudomonadati</taxon>
        <taxon>Pseudomonadota</taxon>
        <taxon>Gammaproteobacteria</taxon>
        <taxon>Enterobacterales</taxon>
        <taxon>Morganellaceae</taxon>
        <taxon>Providencia</taxon>
    </lineage>
</organism>
<reference evidence="1" key="1">
    <citation type="submission" date="2020-05" db="EMBL/GenBank/DDBJ databases">
        <authorList>
            <person name="Delgado-Blas J."/>
        </authorList>
    </citation>
    <scope>NUCLEOTIDE SEQUENCE</scope>
    <source>
        <strain evidence="1">BB1453</strain>
    </source>
</reference>
<protein>
    <submittedName>
        <fullName evidence="1">Uncharacterized protein</fullName>
    </submittedName>
</protein>
<name>A0A9N8D057_PRORE</name>
<proteinExistence type="predicted"/>
<dbReference type="GO" id="GO:0003824">
    <property type="term" value="F:catalytic activity"/>
    <property type="evidence" value="ECO:0007669"/>
    <property type="project" value="InterPro"/>
</dbReference>
<evidence type="ECO:0000313" key="2">
    <source>
        <dbReference type="Proteomes" id="UP000834611"/>
    </source>
</evidence>
<evidence type="ECO:0000313" key="1">
    <source>
        <dbReference type="EMBL" id="CAB5699780.1"/>
    </source>
</evidence>
<gene>
    <name evidence="1" type="ORF">GHA_02548</name>
</gene>
<dbReference type="Proteomes" id="UP000834611">
    <property type="component" value="Unassembled WGS sequence"/>
</dbReference>
<dbReference type="EMBL" id="CAHPSF010000006">
    <property type="protein sequence ID" value="CAB5699780.1"/>
    <property type="molecule type" value="Genomic_DNA"/>
</dbReference>
<dbReference type="AlphaFoldDB" id="A0A9N8D057"/>
<dbReference type="SUPFAM" id="SSF53927">
    <property type="entry name" value="Cytidine deaminase-like"/>
    <property type="match status" value="1"/>
</dbReference>